<keyword evidence="5" id="KW-0808">Transferase</keyword>
<dbReference type="PROSITE" id="PS51094">
    <property type="entry name" value="PTS_EIIA_TYPE_2"/>
    <property type="match status" value="1"/>
</dbReference>
<dbReference type="EMBL" id="QUMS01000001">
    <property type="protein sequence ID" value="REG11038.1"/>
    <property type="molecule type" value="Genomic_DNA"/>
</dbReference>
<gene>
    <name evidence="12" type="ORF">DFR64_0910</name>
</gene>
<evidence type="ECO:0000256" key="1">
    <source>
        <dbReference type="ARBA" id="ARBA00004496"/>
    </source>
</evidence>
<dbReference type="Proteomes" id="UP000256388">
    <property type="component" value="Unassembled WGS sequence"/>
</dbReference>
<comment type="function">
    <text evidence="8">The phosphoenolpyruvate-dependent sugar phosphotransferase system (sugar PTS), a major carbohydrate active transport system, catalyzes the phosphorylation of incoming sugar substrates concomitantly with their translocation across the cell membrane. The enzyme II UlaABC PTS system is involved in ascorbate transport.</text>
</comment>
<evidence type="ECO:0000256" key="7">
    <source>
        <dbReference type="ARBA" id="ARBA00022777"/>
    </source>
</evidence>
<keyword evidence="13" id="KW-1185">Reference proteome</keyword>
<keyword evidence="2" id="KW-0813">Transport</keyword>
<dbReference type="InterPro" id="IPR051351">
    <property type="entry name" value="Ascorbate-PTS_EIIA_comp"/>
</dbReference>
<protein>
    <recommendedName>
        <fullName evidence="9">Ascorbate-specific PTS system EIIA component</fullName>
    </recommendedName>
    <alternativeName>
        <fullName evidence="10">Ascorbate-specific phosphotransferase enzyme IIA component</fullName>
    </alternativeName>
</protein>
<keyword evidence="3" id="KW-0963">Cytoplasm</keyword>
<evidence type="ECO:0000256" key="3">
    <source>
        <dbReference type="ARBA" id="ARBA00022490"/>
    </source>
</evidence>
<comment type="caution">
    <text evidence="12">The sequence shown here is derived from an EMBL/GenBank/DDBJ whole genome shotgun (WGS) entry which is preliminary data.</text>
</comment>
<keyword evidence="4" id="KW-0597">Phosphoprotein</keyword>
<comment type="subcellular location">
    <subcellularLocation>
        <location evidence="1">Cytoplasm</location>
    </subcellularLocation>
</comment>
<proteinExistence type="predicted"/>
<dbReference type="SUPFAM" id="SSF55804">
    <property type="entry name" value="Phoshotransferase/anion transport protein"/>
    <property type="match status" value="1"/>
</dbReference>
<sequence>MRVSYETIGNYMFKKENILTKVKAGNWTEAIRIAGGLLESSGSITSKYTDAMIDAVKEMGPYMVILPHFALAHAAPSKEVLKDDFALITLEEPVLFGVPNDPVYIILALCAKDGKSHMDSLAKIAKVLMEENTIQEMIDAKTPQEILDITEKHLL</sequence>
<evidence type="ECO:0000256" key="10">
    <source>
        <dbReference type="ARBA" id="ARBA00042072"/>
    </source>
</evidence>
<dbReference type="AlphaFoldDB" id="A0A347ZSV7"/>
<evidence type="ECO:0000256" key="4">
    <source>
        <dbReference type="ARBA" id="ARBA00022553"/>
    </source>
</evidence>
<dbReference type="InterPro" id="IPR016152">
    <property type="entry name" value="PTrfase/Anion_transptr"/>
</dbReference>
<dbReference type="PANTHER" id="PTHR36203:SF1">
    <property type="entry name" value="ASCORBATE-SPECIFIC PTS SYSTEM EIIA COMPONENT"/>
    <property type="match status" value="1"/>
</dbReference>
<keyword evidence="7" id="KW-0418">Kinase</keyword>
<evidence type="ECO:0000256" key="9">
    <source>
        <dbReference type="ARBA" id="ARBA00041175"/>
    </source>
</evidence>
<dbReference type="PANTHER" id="PTHR36203">
    <property type="entry name" value="ASCORBATE-SPECIFIC PTS SYSTEM EIIA COMPONENT"/>
    <property type="match status" value="1"/>
</dbReference>
<evidence type="ECO:0000256" key="6">
    <source>
        <dbReference type="ARBA" id="ARBA00022683"/>
    </source>
</evidence>
<evidence type="ECO:0000259" key="11">
    <source>
        <dbReference type="PROSITE" id="PS51094"/>
    </source>
</evidence>
<feature type="domain" description="PTS EIIA type-2" evidence="11">
    <location>
        <begin position="11"/>
        <end position="153"/>
    </location>
</feature>
<evidence type="ECO:0000313" key="13">
    <source>
        <dbReference type="Proteomes" id="UP000256388"/>
    </source>
</evidence>
<dbReference type="GO" id="GO:0016301">
    <property type="term" value="F:kinase activity"/>
    <property type="evidence" value="ECO:0007669"/>
    <property type="project" value="UniProtKB-KW"/>
</dbReference>
<evidence type="ECO:0000256" key="2">
    <source>
        <dbReference type="ARBA" id="ARBA00022448"/>
    </source>
</evidence>
<evidence type="ECO:0000256" key="5">
    <source>
        <dbReference type="ARBA" id="ARBA00022679"/>
    </source>
</evidence>
<reference evidence="12 13" key="1">
    <citation type="submission" date="2018-08" db="EMBL/GenBank/DDBJ databases">
        <title>Genomic Encyclopedia of Type Strains, Phase IV (KMG-IV): sequencing the most valuable type-strain genomes for metagenomic binning, comparative biology and taxonomic classification.</title>
        <authorList>
            <person name="Goeker M."/>
        </authorList>
    </citation>
    <scope>NUCLEOTIDE SEQUENCE [LARGE SCALE GENOMIC DNA]</scope>
    <source>
        <strain evidence="12 13">DSM 23923</strain>
    </source>
</reference>
<name>A0A347ZSV7_9CHLR</name>
<dbReference type="Gene3D" id="3.40.930.10">
    <property type="entry name" value="Mannitol-specific EII, Chain A"/>
    <property type="match status" value="1"/>
</dbReference>
<keyword evidence="6" id="KW-0598">Phosphotransferase system</keyword>
<dbReference type="RefSeq" id="WP_198418326.1">
    <property type="nucleotide sequence ID" value="NZ_AP018437.1"/>
</dbReference>
<dbReference type="GO" id="GO:0005737">
    <property type="term" value="C:cytoplasm"/>
    <property type="evidence" value="ECO:0007669"/>
    <property type="project" value="UniProtKB-SubCell"/>
</dbReference>
<accession>A0A347ZSV7</accession>
<evidence type="ECO:0000313" key="12">
    <source>
        <dbReference type="EMBL" id="REG11038.1"/>
    </source>
</evidence>
<organism evidence="12 13">
    <name type="scientific">Pelolinea submarina</name>
    <dbReference type="NCBI Taxonomy" id="913107"/>
    <lineage>
        <taxon>Bacteria</taxon>
        <taxon>Bacillati</taxon>
        <taxon>Chloroflexota</taxon>
        <taxon>Anaerolineae</taxon>
        <taxon>Anaerolineales</taxon>
        <taxon>Anaerolineaceae</taxon>
        <taxon>Pelolinea</taxon>
    </lineage>
</organism>
<dbReference type="InterPro" id="IPR002178">
    <property type="entry name" value="PTS_EIIA_type-2_dom"/>
</dbReference>
<dbReference type="Pfam" id="PF00359">
    <property type="entry name" value="PTS_EIIA_2"/>
    <property type="match status" value="1"/>
</dbReference>
<evidence type="ECO:0000256" key="8">
    <source>
        <dbReference type="ARBA" id="ARBA00037387"/>
    </source>
</evidence>
<dbReference type="GO" id="GO:0009401">
    <property type="term" value="P:phosphoenolpyruvate-dependent sugar phosphotransferase system"/>
    <property type="evidence" value="ECO:0007669"/>
    <property type="project" value="UniProtKB-KW"/>
</dbReference>